<dbReference type="GO" id="GO:0005524">
    <property type="term" value="F:ATP binding"/>
    <property type="evidence" value="ECO:0007669"/>
    <property type="project" value="UniProtKB-KW"/>
</dbReference>
<dbReference type="SUPFAM" id="SSF56112">
    <property type="entry name" value="Protein kinase-like (PK-like)"/>
    <property type="match status" value="2"/>
</dbReference>
<sequence length="937" mass="104817">MGHIQTRFQLETTKLPRSERTPSFEWLDVETTQKLMDSLQWTLDSNVNDGAFHKKSLGLLRYLSKLFQTLPLSLIVEEITVVDRFPVAGGGFADIWRGTLNNNNSESPVCVKVLRLVMEQDVAKRDKIRKQFLNEALLWRQLKHPNILPLLGVNMELFSPSFCLISPWMKNRDIVTYLKENPEHDLSLVLYEIAAGMHYLHSRDPPFVHGDIRGGNILVTDDLHCCVADFGLTLVTPNSHLTASLPSSSSGSVNGAVRWLAPEYITFGAGSPPPNHTSRDVYAFACTIVEILTFKLPFHDYPNDVAVIFALINAERPARPLDVWYPDDIWDLTSRCWAQASRDRPSGVEIYEMLAGRITPSPPVPMDISVSQSHSGVNDPLSSVEDSPHVKAIPFIPNEVPSQKPRILEYSQDIAEPPEIDSETTSYPPLFTTDISVPPPFPQWAPPEVRKSSSSSRSDTTTPNMNAAPVAAGLSEPVQAPPLQTPMTKPELGLTRKGVSAPSSVVMNKLEESSILLDDPDASGWLDSMPPKDMNEILDQFFSEHSIDEPIEPGRAKLSIPMRLRAPDPLNNLPDPTRRRTDPILVRNPDSTLLRLRGNKINKRSTRIWGSNSEEVVANRNDGRKDMDKSALGGLSDPDSPLPIDWVRGEMFGKYKWVRGEMINKGAYSSVYLGVNVTSGELLVAKLIEVPQTTSELATRQLGAFRSLDKSSENWKTFSHPNVVQFLGHQQTSSHYELFSEYLPGGSLRNILIKHGRLSQNVTKLFMNQILSGIKFLNSRGIVHGNLKADSIFVQMDGICKISDFGFSKRMRGTEPATLRATIFWMAPEAANKLDKAHTFKIDSWGVGCVLLEMWTGARPWNGLETYVLVQLIFGKAPPVPESLVLSELADHFRRRCFIINPDERPNPTELKEHEYLVLPRDWIFSGFSRVDDGVEV</sequence>
<dbReference type="Gene3D" id="3.30.200.20">
    <property type="entry name" value="Phosphorylase Kinase, domain 1"/>
    <property type="match status" value="1"/>
</dbReference>
<feature type="domain" description="Protein kinase" evidence="6">
    <location>
        <begin position="657"/>
        <end position="917"/>
    </location>
</feature>
<feature type="region of interest" description="Disordered" evidence="5">
    <location>
        <begin position="438"/>
        <end position="468"/>
    </location>
</feature>
<evidence type="ECO:0000259" key="6">
    <source>
        <dbReference type="PROSITE" id="PS50011"/>
    </source>
</evidence>
<dbReference type="Gene3D" id="1.10.510.10">
    <property type="entry name" value="Transferase(Phosphotransferase) domain 1"/>
    <property type="match status" value="2"/>
</dbReference>
<evidence type="ECO:0000256" key="2">
    <source>
        <dbReference type="ARBA" id="ARBA00022741"/>
    </source>
</evidence>
<keyword evidence="4" id="KW-0067">ATP-binding</keyword>
<evidence type="ECO:0000313" key="8">
    <source>
        <dbReference type="Proteomes" id="UP000518752"/>
    </source>
</evidence>
<gene>
    <name evidence="7" type="ORF">D9757_009420</name>
</gene>
<dbReference type="InterPro" id="IPR011009">
    <property type="entry name" value="Kinase-like_dom_sf"/>
</dbReference>
<evidence type="ECO:0000256" key="1">
    <source>
        <dbReference type="ARBA" id="ARBA00022679"/>
    </source>
</evidence>
<feature type="region of interest" description="Disordered" evidence="5">
    <location>
        <begin position="477"/>
        <end position="496"/>
    </location>
</feature>
<dbReference type="InterPro" id="IPR001245">
    <property type="entry name" value="Ser-Thr/Tyr_kinase_cat_dom"/>
</dbReference>
<proteinExistence type="predicted"/>
<dbReference type="PANTHER" id="PTHR48016">
    <property type="entry name" value="MAP KINASE KINASE KINASE SSK2-RELATED-RELATED"/>
    <property type="match status" value="1"/>
</dbReference>
<evidence type="ECO:0000256" key="4">
    <source>
        <dbReference type="ARBA" id="ARBA00022840"/>
    </source>
</evidence>
<dbReference type="AlphaFoldDB" id="A0A8H5HDC4"/>
<dbReference type="InterPro" id="IPR000719">
    <property type="entry name" value="Prot_kinase_dom"/>
</dbReference>
<keyword evidence="2" id="KW-0547">Nucleotide-binding</keyword>
<evidence type="ECO:0000256" key="3">
    <source>
        <dbReference type="ARBA" id="ARBA00022777"/>
    </source>
</evidence>
<dbReference type="Proteomes" id="UP000518752">
    <property type="component" value="Unassembled WGS sequence"/>
</dbReference>
<protein>
    <recommendedName>
        <fullName evidence="6">Protein kinase domain-containing protein</fullName>
    </recommendedName>
</protein>
<dbReference type="OrthoDB" id="266718at2759"/>
<organism evidence="7 8">
    <name type="scientific">Collybiopsis confluens</name>
    <dbReference type="NCBI Taxonomy" id="2823264"/>
    <lineage>
        <taxon>Eukaryota</taxon>
        <taxon>Fungi</taxon>
        <taxon>Dikarya</taxon>
        <taxon>Basidiomycota</taxon>
        <taxon>Agaricomycotina</taxon>
        <taxon>Agaricomycetes</taxon>
        <taxon>Agaricomycetidae</taxon>
        <taxon>Agaricales</taxon>
        <taxon>Marasmiineae</taxon>
        <taxon>Omphalotaceae</taxon>
        <taxon>Collybiopsis</taxon>
    </lineage>
</organism>
<dbReference type="EMBL" id="JAACJN010000061">
    <property type="protein sequence ID" value="KAF5381169.1"/>
    <property type="molecule type" value="Genomic_DNA"/>
</dbReference>
<evidence type="ECO:0000256" key="5">
    <source>
        <dbReference type="SAM" id="MobiDB-lite"/>
    </source>
</evidence>
<dbReference type="GO" id="GO:0004672">
    <property type="term" value="F:protein kinase activity"/>
    <property type="evidence" value="ECO:0007669"/>
    <property type="project" value="InterPro"/>
</dbReference>
<dbReference type="PROSITE" id="PS50011">
    <property type="entry name" value="PROTEIN_KINASE_DOM"/>
    <property type="match status" value="2"/>
</dbReference>
<keyword evidence="1" id="KW-0808">Transferase</keyword>
<accession>A0A8H5HDC4</accession>
<dbReference type="Pfam" id="PF00069">
    <property type="entry name" value="Pkinase"/>
    <property type="match status" value="1"/>
</dbReference>
<dbReference type="Pfam" id="PF07714">
    <property type="entry name" value="PK_Tyr_Ser-Thr"/>
    <property type="match status" value="1"/>
</dbReference>
<evidence type="ECO:0000313" key="7">
    <source>
        <dbReference type="EMBL" id="KAF5381169.1"/>
    </source>
</evidence>
<dbReference type="InterPro" id="IPR008266">
    <property type="entry name" value="Tyr_kinase_AS"/>
</dbReference>
<dbReference type="GO" id="GO:0000165">
    <property type="term" value="P:MAPK cascade"/>
    <property type="evidence" value="ECO:0007669"/>
    <property type="project" value="UniProtKB-ARBA"/>
</dbReference>
<dbReference type="InterPro" id="IPR050538">
    <property type="entry name" value="MAP_kinase_kinase_kinase"/>
</dbReference>
<dbReference type="PANTHER" id="PTHR48016:SF48">
    <property type="entry name" value="SERINE_THREONINE-PROTEIN KINASE BCK1_SLK1_SSP31"/>
    <property type="match status" value="1"/>
</dbReference>
<keyword evidence="3" id="KW-0418">Kinase</keyword>
<reference evidence="7 8" key="1">
    <citation type="journal article" date="2020" name="ISME J.">
        <title>Uncovering the hidden diversity of litter-decomposition mechanisms in mushroom-forming fungi.</title>
        <authorList>
            <person name="Floudas D."/>
            <person name="Bentzer J."/>
            <person name="Ahren D."/>
            <person name="Johansson T."/>
            <person name="Persson P."/>
            <person name="Tunlid A."/>
        </authorList>
    </citation>
    <scope>NUCLEOTIDE SEQUENCE [LARGE SCALE GENOMIC DNA]</scope>
    <source>
        <strain evidence="7 8">CBS 406.79</strain>
    </source>
</reference>
<dbReference type="PROSITE" id="PS00109">
    <property type="entry name" value="PROTEIN_KINASE_TYR"/>
    <property type="match status" value="1"/>
</dbReference>
<comment type="caution">
    <text evidence="7">The sequence shown here is derived from an EMBL/GenBank/DDBJ whole genome shotgun (WGS) entry which is preliminary data.</text>
</comment>
<feature type="domain" description="Protein kinase" evidence="6">
    <location>
        <begin position="81"/>
        <end position="354"/>
    </location>
</feature>
<keyword evidence="8" id="KW-1185">Reference proteome</keyword>
<name>A0A8H5HDC4_9AGAR</name>